<proteinExistence type="predicted"/>
<dbReference type="Proteomes" id="UP000237025">
    <property type="component" value="Unassembled WGS sequence"/>
</dbReference>
<keyword evidence="2" id="KW-1185">Reference proteome</keyword>
<protein>
    <submittedName>
        <fullName evidence="1">Uncharacterized protein</fullName>
    </submittedName>
</protein>
<dbReference type="EMBL" id="PQVW01000004">
    <property type="protein sequence ID" value="POZ23997.1"/>
    <property type="molecule type" value="Genomic_DNA"/>
</dbReference>
<organism evidence="1 2">
    <name type="scientific">Lelliottia aquatilis</name>
    <dbReference type="NCBI Taxonomy" id="2080838"/>
    <lineage>
        <taxon>Bacteria</taxon>
        <taxon>Pseudomonadati</taxon>
        <taxon>Pseudomonadota</taxon>
        <taxon>Gammaproteobacteria</taxon>
        <taxon>Enterobacterales</taxon>
        <taxon>Enterobacteriaceae</taxon>
        <taxon>Lelliottia</taxon>
    </lineage>
</organism>
<comment type="caution">
    <text evidence="1">The sequence shown here is derived from an EMBL/GenBank/DDBJ whole genome shotgun (WGS) entry which is preliminary data.</text>
</comment>
<name>A0ABX5A2Z1_9ENTR</name>
<gene>
    <name evidence="1" type="ORF">C3712_07175</name>
</gene>
<sequence>MSKAMLQGKADGNSPVMPNWQAEAEKMAELRGSSFVLFRSGESPQCADPSKVVISFTDEGHTWSPGLIHPENCQCDEHRSAMLQSGANKD</sequence>
<evidence type="ECO:0000313" key="1">
    <source>
        <dbReference type="EMBL" id="POZ23997.1"/>
    </source>
</evidence>
<evidence type="ECO:0000313" key="2">
    <source>
        <dbReference type="Proteomes" id="UP000237025"/>
    </source>
</evidence>
<dbReference type="RefSeq" id="WP_103948023.1">
    <property type="nucleotide sequence ID" value="NZ_PQVR01000020.1"/>
</dbReference>
<accession>A0ABX5A2Z1</accession>
<reference evidence="1 2" key="1">
    <citation type="submission" date="2018-02" db="EMBL/GenBank/DDBJ databases">
        <title>Lelliotia aquatilis sp. nov., isolated from drinking water.</title>
        <authorList>
            <person name="Kaempfer P."/>
            <person name="Glaeser S."/>
            <person name="Exner M."/>
            <person name="Doijad S."/>
            <person name="Chakraborty T."/>
        </authorList>
    </citation>
    <scope>NUCLEOTIDE SEQUENCE [LARGE SCALE GENOMIC DNA]</scope>
    <source>
        <strain evidence="1 2">6331-17</strain>
    </source>
</reference>